<dbReference type="Bgee" id="ENSCPOG00000008497">
    <property type="expression patterns" value="Expressed in testis and 12 other cell types or tissues"/>
</dbReference>
<feature type="compositionally biased region" description="Polar residues" evidence="11">
    <location>
        <begin position="22"/>
        <end position="35"/>
    </location>
</feature>
<evidence type="ECO:0000256" key="1">
    <source>
        <dbReference type="ARBA" id="ARBA00004300"/>
    </source>
</evidence>
<evidence type="ECO:0000256" key="9">
    <source>
        <dbReference type="ARBA" id="ARBA00078763"/>
    </source>
</evidence>
<evidence type="ECO:0000256" key="4">
    <source>
        <dbReference type="ARBA" id="ARBA00022701"/>
    </source>
</evidence>
<dbReference type="InterPro" id="IPR051756">
    <property type="entry name" value="Centrosomal_MT-associated"/>
</dbReference>
<evidence type="ECO:0000256" key="5">
    <source>
        <dbReference type="ARBA" id="ARBA00023054"/>
    </source>
</evidence>
<gene>
    <name evidence="14" type="primary">CEP57</name>
</gene>
<evidence type="ECO:0000313" key="14">
    <source>
        <dbReference type="Ensembl" id="ENSCPOP00000024522.1"/>
    </source>
</evidence>
<evidence type="ECO:0000256" key="2">
    <source>
        <dbReference type="ARBA" id="ARBA00008179"/>
    </source>
</evidence>
<feature type="compositionally biased region" description="Basic and acidic residues" evidence="11">
    <location>
        <begin position="434"/>
        <end position="446"/>
    </location>
</feature>
<keyword evidence="5 10" id="KW-0175">Coiled coil</keyword>
<dbReference type="GO" id="GO:0042802">
    <property type="term" value="F:identical protein binding"/>
    <property type="evidence" value="ECO:0007669"/>
    <property type="project" value="InterPro"/>
</dbReference>
<reference evidence="15" key="1">
    <citation type="journal article" date="2011" name="Nature">
        <title>A high-resolution map of human evolutionary constraint using 29 mammals.</title>
        <authorList>
            <person name="Lindblad-Toh K."/>
            <person name="Garber M."/>
            <person name="Zuk O."/>
            <person name="Lin M.F."/>
            <person name="Parker B.J."/>
            <person name="Washietl S."/>
            <person name="Kheradpour P."/>
            <person name="Ernst J."/>
            <person name="Jordan G."/>
            <person name="Mauceli E."/>
            <person name="Ward L.D."/>
            <person name="Lowe C.B."/>
            <person name="Holloway A.K."/>
            <person name="Clamp M."/>
            <person name="Gnerre S."/>
            <person name="Alfoldi J."/>
            <person name="Beal K."/>
            <person name="Chang J."/>
            <person name="Clawson H."/>
            <person name="Cuff J."/>
            <person name="Di Palma F."/>
            <person name="Fitzgerald S."/>
            <person name="Flicek P."/>
            <person name="Guttman M."/>
            <person name="Hubisz M.J."/>
            <person name="Jaffe D.B."/>
            <person name="Jungreis I."/>
            <person name="Kent W.J."/>
            <person name="Kostka D."/>
            <person name="Lara M."/>
            <person name="Martins A.L."/>
            <person name="Massingham T."/>
            <person name="Moltke I."/>
            <person name="Raney B.J."/>
            <person name="Rasmussen M.D."/>
            <person name="Robinson J."/>
            <person name="Stark A."/>
            <person name="Vilella A.J."/>
            <person name="Wen J."/>
            <person name="Xie X."/>
            <person name="Zody M.C."/>
            <person name="Baldwin J."/>
            <person name="Bloom T."/>
            <person name="Chin C.W."/>
            <person name="Heiman D."/>
            <person name="Nicol R."/>
            <person name="Nusbaum C."/>
            <person name="Young S."/>
            <person name="Wilkinson J."/>
            <person name="Worley K.C."/>
            <person name="Kovar C.L."/>
            <person name="Muzny D.M."/>
            <person name="Gibbs R.A."/>
            <person name="Cree A."/>
            <person name="Dihn H.H."/>
            <person name="Fowler G."/>
            <person name="Jhangiani S."/>
            <person name="Joshi V."/>
            <person name="Lee S."/>
            <person name="Lewis L.R."/>
            <person name="Nazareth L.V."/>
            <person name="Okwuonu G."/>
            <person name="Santibanez J."/>
            <person name="Warren W.C."/>
            <person name="Mardis E.R."/>
            <person name="Weinstock G.M."/>
            <person name="Wilson R.K."/>
            <person name="Delehaunty K."/>
            <person name="Dooling D."/>
            <person name="Fronik C."/>
            <person name="Fulton L."/>
            <person name="Fulton B."/>
            <person name="Graves T."/>
            <person name="Minx P."/>
            <person name="Sodergren E."/>
            <person name="Birney E."/>
            <person name="Margulies E.H."/>
            <person name="Herrero J."/>
            <person name="Green E.D."/>
            <person name="Haussler D."/>
            <person name="Siepel A."/>
            <person name="Goldman N."/>
            <person name="Pollard K.S."/>
            <person name="Pedersen J.S."/>
            <person name="Lander E.S."/>
            <person name="Kellis M."/>
        </authorList>
    </citation>
    <scope>NUCLEOTIDE SEQUENCE [LARGE SCALE GENOMIC DNA]</scope>
    <source>
        <strain evidence="15">2N</strain>
    </source>
</reference>
<keyword evidence="6" id="KW-0206">Cytoskeleton</keyword>
<dbReference type="Pfam" id="PF06657">
    <property type="entry name" value="Cep57_MT_bd"/>
    <property type="match status" value="1"/>
</dbReference>
<dbReference type="GeneTree" id="ENSGT00530000063695"/>
<accession>A0A286XGH4</accession>
<dbReference type="AlphaFoldDB" id="A0A286XGH4"/>
<evidence type="ECO:0000259" key="13">
    <source>
        <dbReference type="Pfam" id="PF14073"/>
    </source>
</evidence>
<sequence>MAAASVSVASDSQLSNILAEPSKSNGNMVHRSSSSYVLYPPDKPFLNSELRRSPNKPTFAYPESNSRAIFSALKNLQDKIRRLELERIQAEESVKTLSRETIEYKKVLDEQIQERENSKNEESKHNQELTSQLVAAENKCNLLEKQLEYMRNMIKHAEMERTSVLEKQVSLERERQHDHTHVQSQLIKLDLLEQEYNKLTTMQVLAKKMQELETKLHEEEQERKRMQAKADELQTDLEAKKLTFEDKTTSYTPIARKIKKKKSKPSEKSTSPSHAVVANVQHVLHLMKQHSKALCNDRVVSDTPLAKQVPSRSSRSKKSATPPSSSSINEELAEVLQTLQDEFGQMSFDHQQLAKLIQESPNTELKDSLECELEALVGRMEAKANQITKVRKYQAQLEKQKLDKQKKEVRANRKTLDEEGNSSSRSSGAIGTTSKKDFAKLRPGEKSRKNLQLLKDMQTIQNLLQSSKVCWDY</sequence>
<protein>
    <recommendedName>
        <fullName evidence="8">Centrosomal protein of 57 kDa</fullName>
    </recommendedName>
    <alternativeName>
        <fullName evidence="9">Translokin</fullName>
    </alternativeName>
</protein>
<feature type="region of interest" description="Disordered" evidence="11">
    <location>
        <begin position="400"/>
        <end position="446"/>
    </location>
</feature>
<keyword evidence="15" id="KW-1185">Reference proteome</keyword>
<organism evidence="14 15">
    <name type="scientific">Cavia porcellus</name>
    <name type="common">Guinea pig</name>
    <dbReference type="NCBI Taxonomy" id="10141"/>
    <lineage>
        <taxon>Eukaryota</taxon>
        <taxon>Metazoa</taxon>
        <taxon>Chordata</taxon>
        <taxon>Craniata</taxon>
        <taxon>Vertebrata</taxon>
        <taxon>Euteleostomi</taxon>
        <taxon>Mammalia</taxon>
        <taxon>Eutheria</taxon>
        <taxon>Euarchontoglires</taxon>
        <taxon>Glires</taxon>
        <taxon>Rodentia</taxon>
        <taxon>Hystricomorpha</taxon>
        <taxon>Caviidae</taxon>
        <taxon>Cavia</taxon>
    </lineage>
</organism>
<evidence type="ECO:0000256" key="8">
    <source>
        <dbReference type="ARBA" id="ARBA00074724"/>
    </source>
</evidence>
<feature type="region of interest" description="Disordered" evidence="11">
    <location>
        <begin position="1"/>
        <end position="35"/>
    </location>
</feature>
<proteinExistence type="inferred from homology"/>
<dbReference type="InterPro" id="IPR025913">
    <property type="entry name" value="Cep57_CLD"/>
</dbReference>
<reference evidence="14" key="3">
    <citation type="submission" date="2025-09" db="UniProtKB">
        <authorList>
            <consortium name="Ensembl"/>
        </authorList>
    </citation>
    <scope>IDENTIFICATION</scope>
    <source>
        <strain evidence="14">2N</strain>
    </source>
</reference>
<dbReference type="VEuPathDB" id="HostDB:ENSCPOG00000008497"/>
<dbReference type="Ensembl" id="ENSCPOT00000033872.1">
    <property type="protein sequence ID" value="ENSCPOP00000024522.1"/>
    <property type="gene ID" value="ENSCPOG00000008497.4"/>
</dbReference>
<evidence type="ECO:0000256" key="6">
    <source>
        <dbReference type="ARBA" id="ARBA00023212"/>
    </source>
</evidence>
<dbReference type="GO" id="GO:0008017">
    <property type="term" value="F:microtubule binding"/>
    <property type="evidence" value="ECO:0007669"/>
    <property type="project" value="InterPro"/>
</dbReference>
<feature type="region of interest" description="Disordered" evidence="11">
    <location>
        <begin position="255"/>
        <end position="274"/>
    </location>
</feature>
<dbReference type="FunFam" id="1.20.58.90:FF:000003">
    <property type="entry name" value="Centrosomal protein of 57 kDa"/>
    <property type="match status" value="1"/>
</dbReference>
<dbReference type="EMBL" id="AAKN02024202">
    <property type="status" value="NOT_ANNOTATED_CDS"/>
    <property type="molecule type" value="Genomic_DNA"/>
</dbReference>
<dbReference type="GO" id="GO:0005874">
    <property type="term" value="C:microtubule"/>
    <property type="evidence" value="ECO:0007669"/>
    <property type="project" value="UniProtKB-KW"/>
</dbReference>
<evidence type="ECO:0000259" key="12">
    <source>
        <dbReference type="Pfam" id="PF06657"/>
    </source>
</evidence>
<evidence type="ECO:0000256" key="7">
    <source>
        <dbReference type="ARBA" id="ARBA00059190"/>
    </source>
</evidence>
<dbReference type="InterPro" id="IPR024957">
    <property type="entry name" value="Cep57_MT-bd_dom"/>
</dbReference>
<feature type="coiled-coil region" evidence="10">
    <location>
        <begin position="66"/>
        <end position="160"/>
    </location>
</feature>
<feature type="compositionally biased region" description="Basic and acidic residues" evidence="11">
    <location>
        <begin position="400"/>
        <end position="417"/>
    </location>
</feature>
<keyword evidence="4" id="KW-0493">Microtubule</keyword>
<evidence type="ECO:0000256" key="10">
    <source>
        <dbReference type="SAM" id="Coils"/>
    </source>
</evidence>
<comment type="subcellular location">
    <subcellularLocation>
        <location evidence="1">Cytoplasm</location>
        <location evidence="1">Cytoskeleton</location>
        <location evidence="1">Microtubule organizing center</location>
        <location evidence="1">Centrosome</location>
    </subcellularLocation>
</comment>
<evidence type="ECO:0000256" key="11">
    <source>
        <dbReference type="SAM" id="MobiDB-lite"/>
    </source>
</evidence>
<feature type="coiled-coil region" evidence="10">
    <location>
        <begin position="202"/>
        <end position="243"/>
    </location>
</feature>
<feature type="domain" description="Cep57 centrosome microtubule-binding" evidence="12">
    <location>
        <begin position="321"/>
        <end position="392"/>
    </location>
</feature>
<dbReference type="Gene3D" id="1.20.58.90">
    <property type="match status" value="1"/>
</dbReference>
<comment type="function">
    <text evidence="7">Centrosomal protein which may be required for microtubule attachment to centrosomes. May act by forming ring-like structures around microtubules. Mediates nuclear translocation and mitogenic activity of the internalized growth factor FGF2.</text>
</comment>
<dbReference type="PANTHER" id="PTHR19336">
    <property type="entry name" value="UNCHARACTERIZED DUF1167"/>
    <property type="match status" value="1"/>
</dbReference>
<feature type="domain" description="Cep57 centrosome localisation" evidence="13">
    <location>
        <begin position="68"/>
        <end position="241"/>
    </location>
</feature>
<dbReference type="GO" id="GO:0043015">
    <property type="term" value="F:gamma-tubulin binding"/>
    <property type="evidence" value="ECO:0007669"/>
    <property type="project" value="InterPro"/>
</dbReference>
<dbReference type="GO" id="GO:0005813">
    <property type="term" value="C:centrosome"/>
    <property type="evidence" value="ECO:0007669"/>
    <property type="project" value="UniProtKB-SubCell"/>
</dbReference>
<feature type="compositionally biased region" description="Polar residues" evidence="11">
    <location>
        <begin position="421"/>
        <end position="433"/>
    </location>
</feature>
<evidence type="ECO:0000313" key="15">
    <source>
        <dbReference type="Proteomes" id="UP000005447"/>
    </source>
</evidence>
<dbReference type="PANTHER" id="PTHR19336:SF11">
    <property type="entry name" value="CENTROSOMAL PROTEIN OF 57 KDA"/>
    <property type="match status" value="1"/>
</dbReference>
<dbReference type="Proteomes" id="UP000005447">
    <property type="component" value="Unassembled WGS sequence"/>
</dbReference>
<feature type="compositionally biased region" description="Low complexity" evidence="11">
    <location>
        <begin position="1"/>
        <end position="12"/>
    </location>
</feature>
<feature type="region of interest" description="Disordered" evidence="11">
    <location>
        <begin position="304"/>
        <end position="329"/>
    </location>
</feature>
<comment type="similarity">
    <text evidence="2">Belongs to the translokin family.</text>
</comment>
<reference evidence="14" key="2">
    <citation type="submission" date="2025-08" db="UniProtKB">
        <authorList>
            <consortium name="Ensembl"/>
        </authorList>
    </citation>
    <scope>IDENTIFICATION</scope>
    <source>
        <strain evidence="14">2N</strain>
    </source>
</reference>
<evidence type="ECO:0000256" key="3">
    <source>
        <dbReference type="ARBA" id="ARBA00022490"/>
    </source>
</evidence>
<name>A0A286XGH4_CAVPO</name>
<dbReference type="Pfam" id="PF14073">
    <property type="entry name" value="Cep57_CLD"/>
    <property type="match status" value="1"/>
</dbReference>
<keyword evidence="3" id="KW-0963">Cytoplasm</keyword>